<keyword evidence="2" id="KW-0812">Transmembrane</keyword>
<reference evidence="3 4" key="1">
    <citation type="journal article" date="2019" name="Int. J. Syst. Evol. Microbiol.">
        <title>The Global Catalogue of Microorganisms (GCM) 10K type strain sequencing project: providing services to taxonomists for standard genome sequencing and annotation.</title>
        <authorList>
            <consortium name="The Broad Institute Genomics Platform"/>
            <consortium name="The Broad Institute Genome Sequencing Center for Infectious Disease"/>
            <person name="Wu L."/>
            <person name="Ma J."/>
        </authorList>
    </citation>
    <scope>NUCLEOTIDE SEQUENCE [LARGE SCALE GENOMIC DNA]</scope>
    <source>
        <strain evidence="3 4">JCM 14924</strain>
    </source>
</reference>
<evidence type="ECO:0000313" key="3">
    <source>
        <dbReference type="EMBL" id="GAA2191671.1"/>
    </source>
</evidence>
<gene>
    <name evidence="3" type="ORF">GCM10009787_05940</name>
</gene>
<evidence type="ECO:0000256" key="1">
    <source>
        <dbReference type="SAM" id="MobiDB-lite"/>
    </source>
</evidence>
<dbReference type="EMBL" id="BAAAOQ010000002">
    <property type="protein sequence ID" value="GAA2191671.1"/>
    <property type="molecule type" value="Genomic_DNA"/>
</dbReference>
<proteinExistence type="predicted"/>
<feature type="transmembrane region" description="Helical" evidence="2">
    <location>
        <begin position="180"/>
        <end position="200"/>
    </location>
</feature>
<organism evidence="3 4">
    <name type="scientific">Streptomyces bangladeshensis</name>
    <dbReference type="NCBI Taxonomy" id="295352"/>
    <lineage>
        <taxon>Bacteria</taxon>
        <taxon>Bacillati</taxon>
        <taxon>Actinomycetota</taxon>
        <taxon>Actinomycetes</taxon>
        <taxon>Kitasatosporales</taxon>
        <taxon>Streptomycetaceae</taxon>
        <taxon>Streptomyces</taxon>
    </lineage>
</organism>
<feature type="compositionally biased region" description="Pro residues" evidence="1">
    <location>
        <begin position="292"/>
        <end position="306"/>
    </location>
</feature>
<evidence type="ECO:0000256" key="2">
    <source>
        <dbReference type="SAM" id="Phobius"/>
    </source>
</evidence>
<accession>A0ABN3BCM4</accession>
<feature type="transmembrane region" description="Helical" evidence="2">
    <location>
        <begin position="258"/>
        <end position="276"/>
    </location>
</feature>
<keyword evidence="2" id="KW-1133">Transmembrane helix</keyword>
<feature type="region of interest" description="Disordered" evidence="1">
    <location>
        <begin position="284"/>
        <end position="312"/>
    </location>
</feature>
<evidence type="ECO:0000313" key="4">
    <source>
        <dbReference type="Proteomes" id="UP001501391"/>
    </source>
</evidence>
<dbReference type="PROSITE" id="PS51257">
    <property type="entry name" value="PROKAR_LIPOPROTEIN"/>
    <property type="match status" value="1"/>
</dbReference>
<keyword evidence="2" id="KW-0472">Membrane</keyword>
<sequence length="312" mass="32830">MPPRLRSALSAVLIALSCLLVPFGTLAGWAAYGLTDTGRYVTTMAPLAADPAVREAVVDTVGDDILRAVGQHLDVRPVRGSVRPFVHDAVRSFTHTRAFRMAWDTGNRVAHDAVLHALRAEDERPVTVDLAPVTAQVKRQLIRDHVPFAARIPVEHTEVAVLPADRLTTLRKGYHVLEVAGFWLPVAAVAFAVGGIALAVRRRRAVAATALGTALGGALLVLALAVGRDLTLGDLPAGVSHPAAGAVYDALTGTLRTAAWLLLGLGLAVALTAWLTRSLRLPRPARRRGAPAPDPVPAPSPAPAPAPTRARA</sequence>
<dbReference type="Proteomes" id="UP001501391">
    <property type="component" value="Unassembled WGS sequence"/>
</dbReference>
<name>A0ABN3BCM4_9ACTN</name>
<protein>
    <recommendedName>
        <fullName evidence="5">Integral membrane protein</fullName>
    </recommendedName>
</protein>
<dbReference type="RefSeq" id="WP_346161989.1">
    <property type="nucleotide sequence ID" value="NZ_BAAAOQ010000002.1"/>
</dbReference>
<comment type="caution">
    <text evidence="3">The sequence shown here is derived from an EMBL/GenBank/DDBJ whole genome shotgun (WGS) entry which is preliminary data.</text>
</comment>
<evidence type="ECO:0008006" key="5">
    <source>
        <dbReference type="Google" id="ProtNLM"/>
    </source>
</evidence>
<keyword evidence="4" id="KW-1185">Reference proteome</keyword>
<feature type="transmembrane region" description="Helical" evidence="2">
    <location>
        <begin position="207"/>
        <end position="226"/>
    </location>
</feature>